<evidence type="ECO:0000313" key="2">
    <source>
        <dbReference type="EMBL" id="UQC76123.1"/>
    </source>
</evidence>
<organism evidence="2 3">
    <name type="scientific">Colletotrichum lupini</name>
    <dbReference type="NCBI Taxonomy" id="145971"/>
    <lineage>
        <taxon>Eukaryota</taxon>
        <taxon>Fungi</taxon>
        <taxon>Dikarya</taxon>
        <taxon>Ascomycota</taxon>
        <taxon>Pezizomycotina</taxon>
        <taxon>Sordariomycetes</taxon>
        <taxon>Hypocreomycetidae</taxon>
        <taxon>Glomerellales</taxon>
        <taxon>Glomerellaceae</taxon>
        <taxon>Colletotrichum</taxon>
        <taxon>Colletotrichum acutatum species complex</taxon>
    </lineage>
</organism>
<name>A0A9Q8SFH6_9PEZI</name>
<feature type="compositionally biased region" description="Low complexity" evidence="1">
    <location>
        <begin position="206"/>
        <end position="234"/>
    </location>
</feature>
<feature type="region of interest" description="Disordered" evidence="1">
    <location>
        <begin position="187"/>
        <end position="241"/>
    </location>
</feature>
<sequence>MSTCLSDLNTLFLQPAATGTMTTRTFSESSLAKLAYFPPSKRGPGFRTISMASYSSSSSSEDSVEVPDDLNSKEILLFSGFDDEIADMIWRHWCNDEDQQDFVVEAGRHYIKAKATELNAYDEDDDWDAALQNMGISTEMRQSIMTPEFKDVRCTQSAAYWALDNLDEAFNFLSGLSNKIDKLHNANTIDRVKSPDENKKPQPAMRSGRQGRSSKSSSSGDHSTPTTSSSSSPPNALEGRTMMYKGGSEARLQNGIDEAQSLLIGRLYSTAPTDFHPSSNELLYFTKHQGVAIKYARYQAERLPAVKAAVLQVAIPNSLINDAREIYGDNWRDLVWNSRNQRLHARGIRLPNHLRPFTSCDVLVSNLCTDATEKISTRMTDKSELKMSKLPNGAKVTQHVIQTLSRQTEIATQTVGFVWLVPYIPSEHGNEKK</sequence>
<dbReference type="GeneID" id="73351552"/>
<reference evidence="2" key="1">
    <citation type="journal article" date="2021" name="Mol. Plant Microbe Interact.">
        <title>Complete Genome Sequence of the Plant-Pathogenic Fungus Colletotrichum lupini.</title>
        <authorList>
            <person name="Baroncelli R."/>
            <person name="Pensec F."/>
            <person name="Da Lio D."/>
            <person name="Boufleur T."/>
            <person name="Vicente I."/>
            <person name="Sarrocco S."/>
            <person name="Picot A."/>
            <person name="Baraldi E."/>
            <person name="Sukno S."/>
            <person name="Thon M."/>
            <person name="Le Floch G."/>
        </authorList>
    </citation>
    <scope>NUCLEOTIDE SEQUENCE</scope>
    <source>
        <strain evidence="2">IMI 504893</strain>
    </source>
</reference>
<protein>
    <submittedName>
        <fullName evidence="2">Uncharacterized protein</fullName>
    </submittedName>
</protein>
<dbReference type="KEGG" id="clup:CLUP02_17634"/>
<evidence type="ECO:0000256" key="1">
    <source>
        <dbReference type="SAM" id="MobiDB-lite"/>
    </source>
</evidence>
<accession>A0A9Q8SFH6</accession>
<gene>
    <name evidence="2" type="ORF">CLUP02_17634</name>
</gene>
<keyword evidence="3" id="KW-1185">Reference proteome</keyword>
<dbReference type="EMBL" id="CP019472">
    <property type="protein sequence ID" value="UQC76123.1"/>
    <property type="molecule type" value="Genomic_DNA"/>
</dbReference>
<feature type="compositionally biased region" description="Basic and acidic residues" evidence="1">
    <location>
        <begin position="187"/>
        <end position="200"/>
    </location>
</feature>
<dbReference type="RefSeq" id="XP_049137766.1">
    <property type="nucleotide sequence ID" value="XM_049296542.1"/>
</dbReference>
<evidence type="ECO:0000313" key="3">
    <source>
        <dbReference type="Proteomes" id="UP000830671"/>
    </source>
</evidence>
<proteinExistence type="predicted"/>
<dbReference type="AlphaFoldDB" id="A0A9Q8SFH6"/>
<dbReference type="Proteomes" id="UP000830671">
    <property type="component" value="Chromosome 10"/>
</dbReference>